<feature type="binding site" evidence="9 10">
    <location>
        <position position="389"/>
    </location>
    <ligand>
        <name>Mg(2+)</name>
        <dbReference type="ChEBI" id="CHEBI:18420"/>
        <label>2</label>
    </ligand>
</feature>
<dbReference type="HAMAP" id="MF_00435">
    <property type="entry name" value="IlvC"/>
    <property type="match status" value="1"/>
</dbReference>
<protein>
    <recommendedName>
        <fullName evidence="9">Ketol-acid reductoisomerase (NADP(+))</fullName>
        <shortName evidence="9">KARI</shortName>
        <ecNumber evidence="9">1.1.1.86</ecNumber>
    </recommendedName>
    <alternativeName>
        <fullName evidence="9">Acetohydroxy-acid isomeroreductase</fullName>
        <shortName evidence="9">AHIR</shortName>
    </alternativeName>
    <alternativeName>
        <fullName evidence="9">Alpha-keto-beta-hydroxylacyl reductoisomerase</fullName>
    </alternativeName>
</protein>
<feature type="binding site" evidence="9">
    <location>
        <position position="158"/>
    </location>
    <ligand>
        <name>NADP(+)</name>
        <dbReference type="ChEBI" id="CHEBI:58349"/>
    </ligand>
</feature>
<keyword evidence="5 9" id="KW-0479">Metal-binding</keyword>
<dbReference type="InterPro" id="IPR013328">
    <property type="entry name" value="6PGD_dom2"/>
</dbReference>
<keyword evidence="9" id="KW-0521">NADP</keyword>
<feature type="binding site" evidence="9 10">
    <location>
        <position position="221"/>
    </location>
    <ligand>
        <name>Mg(2+)</name>
        <dbReference type="ChEBI" id="CHEBI:18420"/>
        <label>1</label>
    </ligand>
</feature>
<feature type="domain" description="KARI C-terminal knotted" evidence="12">
    <location>
        <begin position="209"/>
        <end position="342"/>
    </location>
</feature>
<feature type="domain" description="KARI C-terminal knotted" evidence="12">
    <location>
        <begin position="345"/>
        <end position="485"/>
    </location>
</feature>
<name>A0A917LJW2_9FLAO</name>
<dbReference type="SUPFAM" id="SSF48179">
    <property type="entry name" value="6-phosphogluconate dehydrogenase C-terminal domain-like"/>
    <property type="match status" value="2"/>
</dbReference>
<evidence type="ECO:0000256" key="7">
    <source>
        <dbReference type="ARBA" id="ARBA00023002"/>
    </source>
</evidence>
<feature type="binding site" evidence="9 10">
    <location>
        <position position="217"/>
    </location>
    <ligand>
        <name>Mg(2+)</name>
        <dbReference type="ChEBI" id="CHEBI:18420"/>
        <label>2</label>
    </ligand>
</feature>
<evidence type="ECO:0000313" key="14">
    <source>
        <dbReference type="Proteomes" id="UP000625976"/>
    </source>
</evidence>
<comment type="catalytic activity">
    <reaction evidence="9">
        <text>(2R,3R)-2,3-dihydroxy-3-methylpentanoate + NADP(+) = (S)-2-ethyl-2-hydroxy-3-oxobutanoate + NADPH + H(+)</text>
        <dbReference type="Rhea" id="RHEA:13493"/>
        <dbReference type="ChEBI" id="CHEBI:15378"/>
        <dbReference type="ChEBI" id="CHEBI:49256"/>
        <dbReference type="ChEBI" id="CHEBI:49258"/>
        <dbReference type="ChEBI" id="CHEBI:57783"/>
        <dbReference type="ChEBI" id="CHEBI:58349"/>
        <dbReference type="EC" id="1.1.1.86"/>
    </reaction>
</comment>
<evidence type="ECO:0000256" key="2">
    <source>
        <dbReference type="ARBA" id="ARBA00004885"/>
    </source>
</evidence>
<dbReference type="SUPFAM" id="SSF51735">
    <property type="entry name" value="NAD(P)-binding Rossmann-fold domains"/>
    <property type="match status" value="1"/>
</dbReference>
<evidence type="ECO:0000256" key="1">
    <source>
        <dbReference type="ARBA" id="ARBA00004864"/>
    </source>
</evidence>
<evidence type="ECO:0000256" key="5">
    <source>
        <dbReference type="ARBA" id="ARBA00022723"/>
    </source>
</evidence>
<reference evidence="13" key="2">
    <citation type="submission" date="2020-09" db="EMBL/GenBank/DDBJ databases">
        <authorList>
            <person name="Sun Q."/>
            <person name="Zhou Y."/>
        </authorList>
    </citation>
    <scope>NUCLEOTIDE SEQUENCE</scope>
    <source>
        <strain evidence="13">CGMCC 1.12751</strain>
    </source>
</reference>
<feature type="active site" evidence="9">
    <location>
        <position position="132"/>
    </location>
</feature>
<accession>A0A917LJW2</accession>
<keyword evidence="14" id="KW-1185">Reference proteome</keyword>
<feature type="binding site" evidence="9">
    <location>
        <position position="76"/>
    </location>
    <ligand>
        <name>NADP(+)</name>
        <dbReference type="ChEBI" id="CHEBI:58349"/>
    </ligand>
</feature>
<dbReference type="EC" id="1.1.1.86" evidence="9"/>
<dbReference type="Pfam" id="PF01450">
    <property type="entry name" value="KARI_C"/>
    <property type="match status" value="2"/>
</dbReference>
<comment type="caution">
    <text evidence="10">Lacks conserved residue(s) required for the propagation of feature annotation.</text>
</comment>
<feature type="binding site" evidence="9">
    <location>
        <begin position="45"/>
        <end position="48"/>
    </location>
    <ligand>
        <name>NADP(+)</name>
        <dbReference type="ChEBI" id="CHEBI:58349"/>
    </ligand>
</feature>
<keyword evidence="7 9" id="KW-0560">Oxidoreductase</keyword>
<dbReference type="Gene3D" id="1.10.1040.10">
    <property type="entry name" value="N-(1-d-carboxylethyl)-l-norvaline Dehydrogenase, domain 2"/>
    <property type="match status" value="1"/>
</dbReference>
<evidence type="ECO:0000259" key="12">
    <source>
        <dbReference type="PROSITE" id="PS51851"/>
    </source>
</evidence>
<dbReference type="InterPro" id="IPR013116">
    <property type="entry name" value="KARI_N"/>
</dbReference>
<evidence type="ECO:0000259" key="11">
    <source>
        <dbReference type="PROSITE" id="PS51850"/>
    </source>
</evidence>
<keyword evidence="8 9" id="KW-0100">Branched-chain amino acid biosynthesis</keyword>
<dbReference type="PROSITE" id="PS51851">
    <property type="entry name" value="KARI_C"/>
    <property type="match status" value="2"/>
</dbReference>
<dbReference type="InterPro" id="IPR036291">
    <property type="entry name" value="NAD(P)-bd_dom_sf"/>
</dbReference>
<organism evidence="13 14">
    <name type="scientific">Bizionia arctica</name>
    <dbReference type="NCBI Taxonomy" id="1495645"/>
    <lineage>
        <taxon>Bacteria</taxon>
        <taxon>Pseudomonadati</taxon>
        <taxon>Bacteroidota</taxon>
        <taxon>Flavobacteriia</taxon>
        <taxon>Flavobacteriales</taxon>
        <taxon>Flavobacteriaceae</taxon>
        <taxon>Bizionia</taxon>
    </lineage>
</organism>
<comment type="similarity">
    <text evidence="3 9 10">Belongs to the ketol-acid reductoisomerase family.</text>
</comment>
<dbReference type="GO" id="GO:0005829">
    <property type="term" value="C:cytosol"/>
    <property type="evidence" value="ECO:0007669"/>
    <property type="project" value="TreeGrafter"/>
</dbReference>
<dbReference type="InterPro" id="IPR013023">
    <property type="entry name" value="KARI"/>
</dbReference>
<evidence type="ECO:0000313" key="13">
    <source>
        <dbReference type="EMBL" id="GGG32991.1"/>
    </source>
</evidence>
<feature type="binding site" evidence="9 10">
    <location>
        <position position="217"/>
    </location>
    <ligand>
        <name>Mg(2+)</name>
        <dbReference type="ChEBI" id="CHEBI:18420"/>
        <label>1</label>
    </ligand>
</feature>
<dbReference type="PROSITE" id="PS51850">
    <property type="entry name" value="KARI_N"/>
    <property type="match status" value="1"/>
</dbReference>
<dbReference type="GO" id="GO:0009097">
    <property type="term" value="P:isoleucine biosynthetic process"/>
    <property type="evidence" value="ECO:0007669"/>
    <property type="project" value="UniProtKB-UniRule"/>
</dbReference>
<feature type="domain" description="KARI N-terminal Rossmann" evidence="11">
    <location>
        <begin position="14"/>
        <end position="208"/>
    </location>
</feature>
<sequence length="500" mass="55251">MSNYFNTLSLRNQLDQLGKCRFMDASEFEDGVNALKGKKIVIVGCGAQGLNQGLNMRDSGLDISYTLRQVAIDEKRDSYKKATSNGFQVGTYEELIPTADLVLNLTPDKQHTSVVKAVMPLMKKGATLSYSHGFNIVEEGTKVREDLTVIMVAPKCPGTEVREEYKRGFGVPTLIAVHPENDPEHKGWTQAKAYATATGGHKAGVLQSSFIAEVKSDLMGEQTILCGLLQTGAILSFDKMVEEGIEPGYAAKLIQYGWETITEALKHGGITNMMDRLSNPAKIKAYQLSEELKDIMRPLFEKHMDDIISGHFSTTMMEDWANDDINLLSWRAATGETAFEKTVLTSNHISEQEYFDHGVLLVAFVKSGVELAFETMVSAGIIEDSAYYESLHELPLIANTIARKKLFEMNNVISDTAEYGCYLFDHACKPLLSDFMKTVKTDIIGESFSTVNGVDNVELIEVNDAIRNHPIEAVGKRLRAAMTAMKIIKSDIETEASVLA</sequence>
<dbReference type="EMBL" id="BMFQ01000001">
    <property type="protein sequence ID" value="GGG32991.1"/>
    <property type="molecule type" value="Genomic_DNA"/>
</dbReference>
<feature type="binding site" evidence="9 10">
    <location>
        <position position="393"/>
    </location>
    <ligand>
        <name>Mg(2+)</name>
        <dbReference type="ChEBI" id="CHEBI:18420"/>
        <label>2</label>
    </ligand>
</feature>
<comment type="caution">
    <text evidence="13">The sequence shown here is derived from an EMBL/GenBank/DDBJ whole genome shotgun (WGS) entry which is preliminary data.</text>
</comment>
<dbReference type="Proteomes" id="UP000625976">
    <property type="component" value="Unassembled WGS sequence"/>
</dbReference>
<comment type="pathway">
    <text evidence="2 9">Amino-acid biosynthesis; L-isoleucine biosynthesis; L-isoleucine from 2-oxobutanoate: step 2/4.</text>
</comment>
<keyword evidence="6 9" id="KW-0460">Magnesium</keyword>
<dbReference type="RefSeq" id="WP_188460787.1">
    <property type="nucleotide sequence ID" value="NZ_BMFQ01000001.1"/>
</dbReference>
<dbReference type="PANTHER" id="PTHR21371:SF1">
    <property type="entry name" value="KETOL-ACID REDUCTOISOMERASE, MITOCHONDRIAL"/>
    <property type="match status" value="1"/>
</dbReference>
<comment type="function">
    <text evidence="9">Involved in the biosynthesis of branched-chain amino acids (BCAA). Catalyzes an alkyl-migration followed by a ketol-acid reduction of (S)-2-acetolactate (S2AL) to yield (R)-2,3-dihydroxy-isovalerate. In the isomerase reaction, S2AL is rearranged via a Mg-dependent methyl migration to produce 3-hydroxy-3-methyl-2-ketobutyrate (HMKB). In the reductase reaction, this 2-ketoacid undergoes a metal-dependent reduction by NADPH to yield (R)-2,3-dihydroxy-isovalerate.</text>
</comment>
<gene>
    <name evidence="9 13" type="primary">ilvC</name>
    <name evidence="13" type="ORF">GCM10010976_00970</name>
</gene>
<comment type="catalytic activity">
    <reaction evidence="9">
        <text>(2R)-2,3-dihydroxy-3-methylbutanoate + NADP(+) = (2S)-2-acetolactate + NADPH + H(+)</text>
        <dbReference type="Rhea" id="RHEA:22068"/>
        <dbReference type="ChEBI" id="CHEBI:15378"/>
        <dbReference type="ChEBI" id="CHEBI:49072"/>
        <dbReference type="ChEBI" id="CHEBI:57783"/>
        <dbReference type="ChEBI" id="CHEBI:58349"/>
        <dbReference type="ChEBI" id="CHEBI:58476"/>
        <dbReference type="EC" id="1.1.1.86"/>
    </reaction>
</comment>
<evidence type="ECO:0000256" key="4">
    <source>
        <dbReference type="ARBA" id="ARBA00022605"/>
    </source>
</evidence>
<dbReference type="NCBIfam" id="TIGR00465">
    <property type="entry name" value="ilvC"/>
    <property type="match status" value="1"/>
</dbReference>
<feature type="binding site" evidence="9">
    <location>
        <position position="78"/>
    </location>
    <ligand>
        <name>NADP(+)</name>
        <dbReference type="ChEBI" id="CHEBI:58349"/>
    </ligand>
</feature>
<evidence type="ECO:0000256" key="6">
    <source>
        <dbReference type="ARBA" id="ARBA00022842"/>
    </source>
</evidence>
<dbReference type="InterPro" id="IPR008927">
    <property type="entry name" value="6-PGluconate_DH-like_C_sf"/>
</dbReference>
<evidence type="ECO:0000256" key="10">
    <source>
        <dbReference type="PROSITE-ProRule" id="PRU01198"/>
    </source>
</evidence>
<feature type="binding site" evidence="9 10">
    <location>
        <position position="414"/>
    </location>
    <ligand>
        <name>substrate</name>
    </ligand>
</feature>
<dbReference type="Gene3D" id="3.40.50.720">
    <property type="entry name" value="NAD(P)-binding Rossmann-like Domain"/>
    <property type="match status" value="1"/>
</dbReference>
<feature type="binding site" evidence="9">
    <location>
        <begin position="108"/>
        <end position="110"/>
    </location>
    <ligand>
        <name>NADP(+)</name>
        <dbReference type="ChEBI" id="CHEBI:58349"/>
    </ligand>
</feature>
<dbReference type="Pfam" id="PF07991">
    <property type="entry name" value="KARI_N"/>
    <property type="match status" value="1"/>
</dbReference>
<dbReference type="InterPro" id="IPR000506">
    <property type="entry name" value="KARI_C"/>
</dbReference>
<keyword evidence="4 9" id="KW-0028">Amino-acid biosynthesis</keyword>
<comment type="cofactor">
    <cofactor evidence="9">
        <name>Mg(2+)</name>
        <dbReference type="ChEBI" id="CHEBI:18420"/>
    </cofactor>
    <text evidence="9">Binds 2 magnesium ions per subunit.</text>
</comment>
<evidence type="ECO:0000256" key="8">
    <source>
        <dbReference type="ARBA" id="ARBA00023304"/>
    </source>
</evidence>
<dbReference type="GO" id="GO:0000287">
    <property type="term" value="F:magnesium ion binding"/>
    <property type="evidence" value="ECO:0007669"/>
    <property type="project" value="UniProtKB-UniRule"/>
</dbReference>
<dbReference type="GO" id="GO:0004455">
    <property type="term" value="F:ketol-acid reductoisomerase activity"/>
    <property type="evidence" value="ECO:0007669"/>
    <property type="project" value="UniProtKB-UniRule"/>
</dbReference>
<dbReference type="GO" id="GO:0009099">
    <property type="term" value="P:L-valine biosynthetic process"/>
    <property type="evidence" value="ECO:0007669"/>
    <property type="project" value="UniProtKB-UniRule"/>
</dbReference>
<feature type="binding site" evidence="10">
    <location>
        <position position="278"/>
    </location>
    <ligand>
        <name>substrate</name>
    </ligand>
</feature>
<comment type="pathway">
    <text evidence="1 9">Amino-acid biosynthesis; L-valine biosynthesis; L-valine from pyruvate: step 2/4.</text>
</comment>
<feature type="binding site" evidence="9">
    <location>
        <position position="68"/>
    </location>
    <ligand>
        <name>NADP(+)</name>
        <dbReference type="ChEBI" id="CHEBI:58349"/>
    </ligand>
</feature>
<evidence type="ECO:0000256" key="3">
    <source>
        <dbReference type="ARBA" id="ARBA00010318"/>
    </source>
</evidence>
<reference evidence="13" key="1">
    <citation type="journal article" date="2014" name="Int. J. Syst. Evol. Microbiol.">
        <title>Complete genome sequence of Corynebacterium casei LMG S-19264T (=DSM 44701T), isolated from a smear-ripened cheese.</title>
        <authorList>
            <consortium name="US DOE Joint Genome Institute (JGI-PGF)"/>
            <person name="Walter F."/>
            <person name="Albersmeier A."/>
            <person name="Kalinowski J."/>
            <person name="Ruckert C."/>
        </authorList>
    </citation>
    <scope>NUCLEOTIDE SEQUENCE</scope>
    <source>
        <strain evidence="13">CGMCC 1.12751</strain>
    </source>
</reference>
<dbReference type="NCBIfam" id="NF003557">
    <property type="entry name" value="PRK05225.1"/>
    <property type="match status" value="1"/>
</dbReference>
<proteinExistence type="inferred from homology"/>
<dbReference type="AlphaFoldDB" id="A0A917LJW2"/>
<evidence type="ECO:0000256" key="9">
    <source>
        <dbReference type="HAMAP-Rule" id="MF_00435"/>
    </source>
</evidence>
<dbReference type="PANTHER" id="PTHR21371">
    <property type="entry name" value="KETOL-ACID REDUCTOISOMERASE, MITOCHONDRIAL"/>
    <property type="match status" value="1"/>
</dbReference>